<reference evidence="3" key="1">
    <citation type="submission" date="2023-01" db="EMBL/GenBank/DDBJ databases">
        <title>Complete genome sequence of Planctobacterium marinum strain Dej080120_11.</title>
        <authorList>
            <person name="Ueki S."/>
            <person name="Maruyama F."/>
        </authorList>
    </citation>
    <scope>NUCLEOTIDE SEQUENCE</scope>
    <source>
        <strain evidence="3">Dej080120_11</strain>
    </source>
</reference>
<dbReference type="GO" id="GO:0046872">
    <property type="term" value="F:metal ion binding"/>
    <property type="evidence" value="ECO:0007669"/>
    <property type="project" value="InterPro"/>
</dbReference>
<dbReference type="Proteomes" id="UP001333710">
    <property type="component" value="Chromosome"/>
</dbReference>
<evidence type="ECO:0000313" key="3">
    <source>
        <dbReference type="EMBL" id="BDX08679.1"/>
    </source>
</evidence>
<dbReference type="PANTHER" id="PTHR37018:SF1">
    <property type="entry name" value="CULTURE SPECIFIC PROTEIN, PUTATIVE (AFU_ORTHOLOGUE AFUA_2G00130)-RELATED"/>
    <property type="match status" value="1"/>
</dbReference>
<name>A0AA48HNW6_9ALTE</name>
<evidence type="ECO:0000259" key="2">
    <source>
        <dbReference type="PROSITE" id="PS50975"/>
    </source>
</evidence>
<dbReference type="SUPFAM" id="SSF56059">
    <property type="entry name" value="Glutathione synthetase ATP-binding domain-like"/>
    <property type="match status" value="1"/>
</dbReference>
<dbReference type="GO" id="GO:0005524">
    <property type="term" value="F:ATP binding"/>
    <property type="evidence" value="ECO:0007669"/>
    <property type="project" value="UniProtKB-UniRule"/>
</dbReference>
<dbReference type="Gene3D" id="3.30.470.20">
    <property type="entry name" value="ATP-grasp fold, B domain"/>
    <property type="match status" value="1"/>
</dbReference>
<keyword evidence="1" id="KW-0547">Nucleotide-binding</keyword>
<dbReference type="AlphaFoldDB" id="A0AA48HNW6"/>
<keyword evidence="4" id="KW-1185">Reference proteome</keyword>
<proteinExistence type="predicted"/>
<dbReference type="InterPro" id="IPR003806">
    <property type="entry name" value="ATP-grasp_PylC-type"/>
</dbReference>
<feature type="domain" description="ATP-grasp" evidence="2">
    <location>
        <begin position="164"/>
        <end position="357"/>
    </location>
</feature>
<evidence type="ECO:0000256" key="1">
    <source>
        <dbReference type="PROSITE-ProRule" id="PRU00409"/>
    </source>
</evidence>
<dbReference type="InterPro" id="IPR053269">
    <property type="entry name" value="Asp-Met_ligase"/>
</dbReference>
<dbReference type="EMBL" id="AP027272">
    <property type="protein sequence ID" value="BDX08679.1"/>
    <property type="molecule type" value="Genomic_DNA"/>
</dbReference>
<keyword evidence="1" id="KW-0067">ATP-binding</keyword>
<dbReference type="InterPro" id="IPR011761">
    <property type="entry name" value="ATP-grasp"/>
</dbReference>
<dbReference type="PROSITE" id="PS50975">
    <property type="entry name" value="ATP_GRASP"/>
    <property type="match status" value="1"/>
</dbReference>
<gene>
    <name evidence="3" type="ORF">MACH26_42000</name>
</gene>
<sequence>MSYTEGFMSIEQDFKLFSGNSFSELFANDIQDGKYGYYVSYPSTAGWSHFPNNQKYLIQDGNSEESKVPYNKTAQMEPWRVLSVMGDDIPAILMEKPSDPLLTYWREHFGFKYDNLDVYPHQNIFNELNESDKYDKILSLFPFDHLKKEKHAIDPDEHYRLLSKVTLAEMGVHYPKFTHYDLTQVDISQVKVPDEYPFLVKVSHGLAGEGTYIIRNQEDLDFCSIDIRQYIKAGLVRTVLVSEFVLNEVGNYCVQFYVDREGKATLLGATNQMVTEDGEMIGGVIRYSDTMEKFQHKIAVLSRFLHKHGYFGVVGVDVLENAEGEMFVIDANIRINGSTPLCVLRRNLQQEKKEYAKFSTGYSVDCSLDEAMVRLHRDLEHKDFVIVSANEYIEDKKLKTHIYGIIAGETLDQMFAIENRLRMLGVHG</sequence>
<organism evidence="3 4">
    <name type="scientific">Planctobacterium marinum</name>
    <dbReference type="NCBI Taxonomy" id="1631968"/>
    <lineage>
        <taxon>Bacteria</taxon>
        <taxon>Pseudomonadati</taxon>
        <taxon>Pseudomonadota</taxon>
        <taxon>Gammaproteobacteria</taxon>
        <taxon>Alteromonadales</taxon>
        <taxon>Alteromonadaceae</taxon>
        <taxon>Planctobacterium</taxon>
    </lineage>
</organism>
<dbReference type="Pfam" id="PF02655">
    <property type="entry name" value="ATP-grasp_3"/>
    <property type="match status" value="1"/>
</dbReference>
<evidence type="ECO:0000313" key="4">
    <source>
        <dbReference type="Proteomes" id="UP001333710"/>
    </source>
</evidence>
<protein>
    <recommendedName>
        <fullName evidence="2">ATP-grasp domain-containing protein</fullName>
    </recommendedName>
</protein>
<dbReference type="PANTHER" id="PTHR37018">
    <property type="entry name" value="CULTURE SPECIFIC PROTEIN, PUTATIVE (AFU_ORTHOLOGUE AFUA_2G00130)-RELATED"/>
    <property type="match status" value="1"/>
</dbReference>
<accession>A0AA48HNW6</accession>
<dbReference type="KEGG" id="pmaw:MACH26_42000"/>